<sequence>MPDDVKTDLASSKIKYDEFQKYASQANADGECFGSFWRM</sequence>
<reference evidence="1 2" key="1">
    <citation type="submission" date="2019-07" db="EMBL/GenBank/DDBJ databases">
        <title>Genomic Encyclopedia of Archaeal and Bacterial Type Strains, Phase II (KMG-II): from individual species to whole genera.</title>
        <authorList>
            <person name="Goeker M."/>
        </authorList>
    </citation>
    <scope>NUCLEOTIDE SEQUENCE [LARGE SCALE GENOMIC DNA]</scope>
    <source>
        <strain evidence="1 2">DSM 18850</strain>
    </source>
</reference>
<organism evidence="1 2">
    <name type="scientific">Sphingobacterium allocomposti</name>
    <dbReference type="NCBI Taxonomy" id="415956"/>
    <lineage>
        <taxon>Bacteria</taxon>
        <taxon>Pseudomonadati</taxon>
        <taxon>Bacteroidota</taxon>
        <taxon>Sphingobacteriia</taxon>
        <taxon>Sphingobacteriales</taxon>
        <taxon>Sphingobacteriaceae</taxon>
        <taxon>Sphingobacterium</taxon>
    </lineage>
</organism>
<evidence type="ECO:0000313" key="1">
    <source>
        <dbReference type="EMBL" id="TYP98508.1"/>
    </source>
</evidence>
<comment type="caution">
    <text evidence="1">The sequence shown here is derived from an EMBL/GenBank/DDBJ whole genome shotgun (WGS) entry which is preliminary data.</text>
</comment>
<evidence type="ECO:0000313" key="2">
    <source>
        <dbReference type="Proteomes" id="UP000325105"/>
    </source>
</evidence>
<keyword evidence="2" id="KW-1185">Reference proteome</keyword>
<gene>
    <name evidence="1" type="ORF">BC792_101165</name>
</gene>
<protein>
    <submittedName>
        <fullName evidence="1">Uncharacterized protein</fullName>
    </submittedName>
</protein>
<dbReference type="AlphaFoldDB" id="A0A5S5DT04"/>
<dbReference type="EMBL" id="VNHX01000001">
    <property type="protein sequence ID" value="TYP98508.1"/>
    <property type="molecule type" value="Genomic_DNA"/>
</dbReference>
<proteinExistence type="predicted"/>
<name>A0A5S5DT04_9SPHI</name>
<dbReference type="Proteomes" id="UP000325105">
    <property type="component" value="Unassembled WGS sequence"/>
</dbReference>
<accession>A0A5S5DT04</accession>